<sequence length="72" mass="7910">MNSSWRILIENNGKPVQSSGATLKWPHKHADHRDAEPGDTSNVERFLQDSSFDWPLTGLCTVSAEGEGATDL</sequence>
<evidence type="ECO:0000256" key="1">
    <source>
        <dbReference type="SAM" id="MobiDB-lite"/>
    </source>
</evidence>
<dbReference type="Proteomes" id="UP000693946">
    <property type="component" value="Linkage Group LG18"/>
</dbReference>
<organism evidence="2 3">
    <name type="scientific">Solea senegalensis</name>
    <name type="common">Senegalese sole</name>
    <dbReference type="NCBI Taxonomy" id="28829"/>
    <lineage>
        <taxon>Eukaryota</taxon>
        <taxon>Metazoa</taxon>
        <taxon>Chordata</taxon>
        <taxon>Craniata</taxon>
        <taxon>Vertebrata</taxon>
        <taxon>Euteleostomi</taxon>
        <taxon>Actinopterygii</taxon>
        <taxon>Neopterygii</taxon>
        <taxon>Teleostei</taxon>
        <taxon>Neoteleostei</taxon>
        <taxon>Acanthomorphata</taxon>
        <taxon>Carangaria</taxon>
        <taxon>Pleuronectiformes</taxon>
        <taxon>Pleuronectoidei</taxon>
        <taxon>Soleidae</taxon>
        <taxon>Solea</taxon>
    </lineage>
</organism>
<accession>A0AAV6RUA1</accession>
<proteinExistence type="predicted"/>
<name>A0AAV6RUA1_SOLSE</name>
<keyword evidence="3" id="KW-1185">Reference proteome</keyword>
<dbReference type="AlphaFoldDB" id="A0AAV6RUA1"/>
<dbReference type="EMBL" id="JAGKHQ010000010">
    <property type="protein sequence ID" value="KAG7507632.1"/>
    <property type="molecule type" value="Genomic_DNA"/>
</dbReference>
<protein>
    <submittedName>
        <fullName evidence="2">Uncharacterized protein</fullName>
    </submittedName>
</protein>
<gene>
    <name evidence="2" type="ORF">JOB18_040182</name>
</gene>
<reference evidence="2 3" key="1">
    <citation type="journal article" date="2021" name="Sci. Rep.">
        <title>Chromosome anchoring in Senegalese sole (Solea senegalensis) reveals sex-associated markers and genome rearrangements in flatfish.</title>
        <authorList>
            <person name="Guerrero-Cozar I."/>
            <person name="Gomez-Garrido J."/>
            <person name="Berbel C."/>
            <person name="Martinez-Blanch J.F."/>
            <person name="Alioto T."/>
            <person name="Claros M.G."/>
            <person name="Gagnaire P.A."/>
            <person name="Manchado M."/>
        </authorList>
    </citation>
    <scope>NUCLEOTIDE SEQUENCE [LARGE SCALE GENOMIC DNA]</scope>
    <source>
        <strain evidence="2">Sse05_10M</strain>
    </source>
</reference>
<comment type="caution">
    <text evidence="2">The sequence shown here is derived from an EMBL/GenBank/DDBJ whole genome shotgun (WGS) entry which is preliminary data.</text>
</comment>
<evidence type="ECO:0000313" key="3">
    <source>
        <dbReference type="Proteomes" id="UP000693946"/>
    </source>
</evidence>
<feature type="region of interest" description="Disordered" evidence="1">
    <location>
        <begin position="1"/>
        <end position="41"/>
    </location>
</feature>
<evidence type="ECO:0000313" key="2">
    <source>
        <dbReference type="EMBL" id="KAG7507632.1"/>
    </source>
</evidence>